<sequence length="103" mass="11409">MVSQEYPYSRGILLSGSLAAGTFSVKSDIDLIVITDRDELIDSSIRYKRYNFDIVGGSINTLVKLIHDDCTIRRGVYAHMVGHSKGSSSFQVGSLRSSLPRIR</sequence>
<dbReference type="Gene3D" id="3.30.460.10">
    <property type="entry name" value="Beta Polymerase, domain 2"/>
    <property type="match status" value="1"/>
</dbReference>
<dbReference type="CDD" id="cd05403">
    <property type="entry name" value="NT_KNTase_like"/>
    <property type="match status" value="1"/>
</dbReference>
<dbReference type="Pfam" id="PF01909">
    <property type="entry name" value="NTP_transf_2"/>
    <property type="match status" value="1"/>
</dbReference>
<gene>
    <name evidence="3" type="ORF">DN052_15310</name>
</gene>
<dbReference type="AlphaFoldDB" id="A0A2W1K0A8"/>
<evidence type="ECO:0000313" key="3">
    <source>
        <dbReference type="EMBL" id="PZD79893.1"/>
    </source>
</evidence>
<dbReference type="GO" id="GO:0016779">
    <property type="term" value="F:nucleotidyltransferase activity"/>
    <property type="evidence" value="ECO:0007669"/>
    <property type="project" value="InterPro"/>
</dbReference>
<evidence type="ECO:0000256" key="1">
    <source>
        <dbReference type="SAM" id="MobiDB-lite"/>
    </source>
</evidence>
<feature type="domain" description="Polymerase nucleotidyl transferase" evidence="2">
    <location>
        <begin position="3"/>
        <end position="45"/>
    </location>
</feature>
<reference evidence="3 4" key="1">
    <citation type="submission" date="2018-06" db="EMBL/GenBank/DDBJ databases">
        <title>Draft sequence of Acidithiobacillus ferrooxidans CCM 4253.</title>
        <authorList>
            <person name="Moya-Beltran A."/>
            <person name="Castro M."/>
            <person name="Covarrubias P.C."/>
            <person name="Issotta F."/>
            <person name="Janiczek O."/>
            <person name="Mandl M."/>
            <person name="Kucera J."/>
            <person name="Quatrini R."/>
        </authorList>
    </citation>
    <scope>NUCLEOTIDE SEQUENCE [LARGE SCALE GENOMIC DNA]</scope>
    <source>
        <strain evidence="3 4">CCM 4253</strain>
    </source>
</reference>
<dbReference type="RefSeq" id="WP_081093901.1">
    <property type="nucleotide sequence ID" value="NZ_AP025160.1"/>
</dbReference>
<dbReference type="SUPFAM" id="SSF81301">
    <property type="entry name" value="Nucleotidyltransferase"/>
    <property type="match status" value="1"/>
</dbReference>
<evidence type="ECO:0000313" key="4">
    <source>
        <dbReference type="Proteomes" id="UP000248886"/>
    </source>
</evidence>
<dbReference type="EMBL" id="QKQP01000012">
    <property type="protein sequence ID" value="PZD79893.1"/>
    <property type="molecule type" value="Genomic_DNA"/>
</dbReference>
<feature type="compositionally biased region" description="Polar residues" evidence="1">
    <location>
        <begin position="85"/>
        <end position="97"/>
    </location>
</feature>
<evidence type="ECO:0000259" key="2">
    <source>
        <dbReference type="Pfam" id="PF01909"/>
    </source>
</evidence>
<dbReference type="Proteomes" id="UP000248886">
    <property type="component" value="Unassembled WGS sequence"/>
</dbReference>
<proteinExistence type="predicted"/>
<comment type="caution">
    <text evidence="3">The sequence shown here is derived from an EMBL/GenBank/DDBJ whole genome shotgun (WGS) entry which is preliminary data.</text>
</comment>
<keyword evidence="3" id="KW-0808">Transferase</keyword>
<organism evidence="3 4">
    <name type="scientific">Acidithiobacillus ferrooxidans</name>
    <name type="common">Thiobacillus ferrooxidans</name>
    <dbReference type="NCBI Taxonomy" id="920"/>
    <lineage>
        <taxon>Bacteria</taxon>
        <taxon>Pseudomonadati</taxon>
        <taxon>Pseudomonadota</taxon>
        <taxon>Acidithiobacillia</taxon>
        <taxon>Acidithiobacillales</taxon>
        <taxon>Acidithiobacillaceae</taxon>
        <taxon>Acidithiobacillus</taxon>
    </lineage>
</organism>
<name>A0A2W1K0A8_ACIFR</name>
<accession>A0A2W1K0A8</accession>
<protein>
    <submittedName>
        <fullName evidence="3">Nucleotidyltransferase domain-containing protein</fullName>
    </submittedName>
</protein>
<feature type="region of interest" description="Disordered" evidence="1">
    <location>
        <begin position="84"/>
        <end position="103"/>
    </location>
</feature>
<dbReference type="InterPro" id="IPR002934">
    <property type="entry name" value="Polymerase_NTP_transf_dom"/>
</dbReference>
<dbReference type="InterPro" id="IPR043519">
    <property type="entry name" value="NT_sf"/>
</dbReference>